<keyword evidence="3" id="KW-0472">Membrane</keyword>
<dbReference type="Proteomes" id="UP001230051">
    <property type="component" value="Unassembled WGS sequence"/>
</dbReference>
<comment type="similarity">
    <text evidence="1">Belongs to the THEM6 family.</text>
</comment>
<evidence type="ECO:0000256" key="2">
    <source>
        <dbReference type="ARBA" id="ARBA00041112"/>
    </source>
</evidence>
<proteinExistence type="inferred from homology"/>
<organism evidence="4 5">
    <name type="scientific">Acipenser oxyrinchus oxyrinchus</name>
    <dbReference type="NCBI Taxonomy" id="40147"/>
    <lineage>
        <taxon>Eukaryota</taxon>
        <taxon>Metazoa</taxon>
        <taxon>Chordata</taxon>
        <taxon>Craniata</taxon>
        <taxon>Vertebrata</taxon>
        <taxon>Euteleostomi</taxon>
        <taxon>Actinopterygii</taxon>
        <taxon>Chondrostei</taxon>
        <taxon>Acipenseriformes</taxon>
        <taxon>Acipenseridae</taxon>
        <taxon>Acipenser</taxon>
    </lineage>
</organism>
<evidence type="ECO:0000313" key="4">
    <source>
        <dbReference type="EMBL" id="KAK1173904.1"/>
    </source>
</evidence>
<dbReference type="CDD" id="cd00586">
    <property type="entry name" value="4HBT"/>
    <property type="match status" value="1"/>
</dbReference>
<dbReference type="InterPro" id="IPR029069">
    <property type="entry name" value="HotDog_dom_sf"/>
</dbReference>
<protein>
    <recommendedName>
        <fullName evidence="2">Protein THEM6</fullName>
    </recommendedName>
</protein>
<keyword evidence="3" id="KW-0812">Transmembrane</keyword>
<accession>A0AAD8GGQ8</accession>
<dbReference type="SUPFAM" id="SSF54637">
    <property type="entry name" value="Thioesterase/thiol ester dehydrase-isomerase"/>
    <property type="match status" value="1"/>
</dbReference>
<gene>
    <name evidence="4" type="primary">them6</name>
    <name evidence="4" type="ORF">AOXY_G4145</name>
</gene>
<dbReference type="PANTHER" id="PTHR12475">
    <property type="match status" value="1"/>
</dbReference>
<name>A0AAD8GGQ8_ACIOX</name>
<dbReference type="InterPro" id="IPR051490">
    <property type="entry name" value="THEM6_lcsJ_thioesterase"/>
</dbReference>
<dbReference type="EMBL" id="JAGXEW010000003">
    <property type="protein sequence ID" value="KAK1173904.1"/>
    <property type="molecule type" value="Genomic_DNA"/>
</dbReference>
<feature type="transmembrane region" description="Helical" evidence="3">
    <location>
        <begin position="12"/>
        <end position="33"/>
    </location>
</feature>
<sequence length="213" mass="24713">MLGEWRSRAAEMWLWVLGVLLLLFCSLDVWYFVRGVAVVVRAWFQPVVRDILREQCFGGRVLPQDIDFMGHMNNARYLRECDFARFSLYTRNGVFKAIRAMGASMVLGASTIRYRRSLTLLEPFELHSRILAWDHKAFFLEQQFVSRADGFVSAVMLCRQNVLRSTPDKIVQHLCKRKVESPEFPEDLKHWISYNSASSQTLRAESELAGKSQ</sequence>
<keyword evidence="3" id="KW-1133">Transmembrane helix</keyword>
<evidence type="ECO:0000256" key="3">
    <source>
        <dbReference type="SAM" id="Phobius"/>
    </source>
</evidence>
<dbReference type="AlphaFoldDB" id="A0AAD8GGQ8"/>
<dbReference type="PANTHER" id="PTHR12475:SF4">
    <property type="entry name" value="PROTEIN THEM6"/>
    <property type="match status" value="1"/>
</dbReference>
<dbReference type="Gene3D" id="3.10.129.10">
    <property type="entry name" value="Hotdog Thioesterase"/>
    <property type="match status" value="1"/>
</dbReference>
<comment type="caution">
    <text evidence="4">The sequence shown here is derived from an EMBL/GenBank/DDBJ whole genome shotgun (WGS) entry which is preliminary data.</text>
</comment>
<evidence type="ECO:0000313" key="5">
    <source>
        <dbReference type="Proteomes" id="UP001230051"/>
    </source>
</evidence>
<dbReference type="Pfam" id="PF13279">
    <property type="entry name" value="4HBT_2"/>
    <property type="match status" value="1"/>
</dbReference>
<keyword evidence="5" id="KW-1185">Reference proteome</keyword>
<evidence type="ECO:0000256" key="1">
    <source>
        <dbReference type="ARBA" id="ARBA00038228"/>
    </source>
</evidence>
<reference evidence="4" key="1">
    <citation type="submission" date="2022-02" db="EMBL/GenBank/DDBJ databases">
        <title>Atlantic sturgeon de novo genome assembly.</title>
        <authorList>
            <person name="Stock M."/>
            <person name="Klopp C."/>
            <person name="Guiguen Y."/>
            <person name="Cabau C."/>
            <person name="Parinello H."/>
            <person name="Santidrian Yebra-Pimentel E."/>
            <person name="Kuhl H."/>
            <person name="Dirks R.P."/>
            <person name="Guessner J."/>
            <person name="Wuertz S."/>
            <person name="Du K."/>
            <person name="Schartl M."/>
        </authorList>
    </citation>
    <scope>NUCLEOTIDE SEQUENCE</scope>
    <source>
        <strain evidence="4">STURGEONOMICS-FGT-2020</strain>
        <tissue evidence="4">Whole blood</tissue>
    </source>
</reference>